<dbReference type="GO" id="GO:0005975">
    <property type="term" value="P:carbohydrate metabolic process"/>
    <property type="evidence" value="ECO:0007669"/>
    <property type="project" value="TreeGrafter"/>
</dbReference>
<gene>
    <name evidence="4" type="ORF">TH63_11840</name>
</gene>
<dbReference type="Gene3D" id="3.40.50.1110">
    <property type="entry name" value="SGNH hydrolase"/>
    <property type="match status" value="1"/>
</dbReference>
<evidence type="ECO:0000313" key="4">
    <source>
        <dbReference type="EMBL" id="AKQ46167.1"/>
    </source>
</evidence>
<accession>A0A0H4VQF6</accession>
<proteinExistence type="predicted"/>
<dbReference type="KEGG" id="ruf:TH63_11840"/>
<protein>
    <recommendedName>
        <fullName evidence="3">Sialate O-acetylesterase domain-containing protein</fullName>
    </recommendedName>
</protein>
<dbReference type="EMBL" id="CP010777">
    <property type="protein sequence ID" value="AKQ46167.1"/>
    <property type="molecule type" value="Genomic_DNA"/>
</dbReference>
<feature type="chain" id="PRO_5005211074" description="Sialate O-acetylesterase domain-containing protein" evidence="2">
    <location>
        <begin position="24"/>
        <end position="474"/>
    </location>
</feature>
<dbReference type="PATRIC" id="fig|1379910.4.peg.2566"/>
<feature type="signal peptide" evidence="2">
    <location>
        <begin position="1"/>
        <end position="23"/>
    </location>
</feature>
<dbReference type="InterPro" id="IPR005181">
    <property type="entry name" value="SASA"/>
</dbReference>
<keyword evidence="5" id="KW-1185">Reference proteome</keyword>
<dbReference type="OrthoDB" id="9816001at2"/>
<dbReference type="PANTHER" id="PTHR22901">
    <property type="entry name" value="SIALATE O-ACETYLESTERASE"/>
    <property type="match status" value="1"/>
</dbReference>
<feature type="domain" description="Sialate O-acetylesterase" evidence="3">
    <location>
        <begin position="105"/>
        <end position="361"/>
    </location>
</feature>
<keyword evidence="2" id="KW-0732">Signal</keyword>
<evidence type="ECO:0000313" key="5">
    <source>
        <dbReference type="Proteomes" id="UP000036458"/>
    </source>
</evidence>
<dbReference type="Gene3D" id="2.60.40.10">
    <property type="entry name" value="Immunoglobulins"/>
    <property type="match status" value="1"/>
</dbReference>
<evidence type="ECO:0000259" key="3">
    <source>
        <dbReference type="Pfam" id="PF03629"/>
    </source>
</evidence>
<evidence type="ECO:0000256" key="2">
    <source>
        <dbReference type="SAM" id="SignalP"/>
    </source>
</evidence>
<dbReference type="InterPro" id="IPR036514">
    <property type="entry name" value="SGNH_hydro_sf"/>
</dbReference>
<dbReference type="STRING" id="1379910.TH63_11840"/>
<dbReference type="Proteomes" id="UP000036458">
    <property type="component" value="Chromosome"/>
</dbReference>
<organism evidence="4 5">
    <name type="scientific">Rufibacter radiotolerans</name>
    <dbReference type="NCBI Taxonomy" id="1379910"/>
    <lineage>
        <taxon>Bacteria</taxon>
        <taxon>Pseudomonadati</taxon>
        <taxon>Bacteroidota</taxon>
        <taxon>Cytophagia</taxon>
        <taxon>Cytophagales</taxon>
        <taxon>Hymenobacteraceae</taxon>
        <taxon>Rufibacter</taxon>
    </lineage>
</organism>
<keyword evidence="1" id="KW-0378">Hydrolase</keyword>
<dbReference type="Pfam" id="PF03629">
    <property type="entry name" value="SASA"/>
    <property type="match status" value="1"/>
</dbReference>
<name>A0A0H4VQF6_9BACT</name>
<dbReference type="SUPFAM" id="SSF52266">
    <property type="entry name" value="SGNH hydrolase"/>
    <property type="match status" value="1"/>
</dbReference>
<dbReference type="InterPro" id="IPR039329">
    <property type="entry name" value="SIAE"/>
</dbReference>
<dbReference type="InterPro" id="IPR013783">
    <property type="entry name" value="Ig-like_fold"/>
</dbReference>
<evidence type="ECO:0000256" key="1">
    <source>
        <dbReference type="ARBA" id="ARBA00022801"/>
    </source>
</evidence>
<dbReference type="RefSeq" id="WP_048921117.1">
    <property type="nucleotide sequence ID" value="NZ_CP010777.1"/>
</dbReference>
<dbReference type="PANTHER" id="PTHR22901:SF0">
    <property type="entry name" value="SIALATE O-ACETYLESTERASE"/>
    <property type="match status" value="1"/>
</dbReference>
<reference evidence="4 5" key="1">
    <citation type="submission" date="2015-01" db="EMBL/GenBank/DDBJ databases">
        <title>Rufibacter sp./DG31D/ whole genome sequencing.</title>
        <authorList>
            <person name="Kim M.K."/>
            <person name="Srinivasan S."/>
            <person name="Lee J.-J."/>
        </authorList>
    </citation>
    <scope>NUCLEOTIDE SEQUENCE [LARGE SCALE GENOMIC DNA]</scope>
    <source>
        <strain evidence="4 5">DG31D</strain>
    </source>
</reference>
<dbReference type="GO" id="GO:0001681">
    <property type="term" value="F:sialate O-acetylesterase activity"/>
    <property type="evidence" value="ECO:0007669"/>
    <property type="project" value="InterPro"/>
</dbReference>
<dbReference type="AlphaFoldDB" id="A0A0H4VQF6"/>
<sequence>MQAVLRKIPLLLSFVFLAVTASAEVTLPRFISNGMVLQRDKPIPVWGWAQPGEKVTISFNGKTYSAQTAEDKKWKVNLAATKAGGPYNMTVKGTNTITLQDILVGDVWVCSGQSNMQFTMAKVAEKYKDEVTTATNPKIRHFLVDHTVAYEPAQDVTSKAGWKSADPKTVLNFTAVGYFFAKELFEKYQVPIGLLHTSVGGTPAEAWISSEALKPFPGLQKQIPAAASTETVDPKKEERKPAVLYNAMVAPLLPYAIKGVIWYQGEANANRGKEYRRLFPALITDWRARWGQGDFPFLFVQLANFQAISETPAESKWAELRESQTMTLSLPNTGMAVIHDLGEAKDIHPKNKKDVGLRLAQVAKKVAYGDAKVVYSGPLFKSMKSEKDKLVLTFEHVGGGLVAKDGGELKQFAIAGPDRKFVWANARIEGDKVVVWHESVPNPVAVRYAWANNPEGANLYNKEGLPASSFRTDQ</sequence>